<dbReference type="PANTHER" id="PTHR10357:SF179">
    <property type="entry name" value="NEUTRAL AND BASIC AMINO ACID TRANSPORT PROTEIN RBAT"/>
    <property type="match status" value="1"/>
</dbReference>
<dbReference type="PANTHER" id="PTHR10357">
    <property type="entry name" value="ALPHA-AMYLASE FAMILY MEMBER"/>
    <property type="match status" value="1"/>
</dbReference>
<dbReference type="GO" id="GO:0005975">
    <property type="term" value="P:carbohydrate metabolic process"/>
    <property type="evidence" value="ECO:0007669"/>
    <property type="project" value="InterPro"/>
</dbReference>
<evidence type="ECO:0000259" key="2">
    <source>
        <dbReference type="SMART" id="SM00642"/>
    </source>
</evidence>
<keyword evidence="1" id="KW-0472">Membrane</keyword>
<gene>
    <name evidence="3" type="ORF">CBOVIS_LOCUS7956</name>
</gene>
<dbReference type="InterPro" id="IPR017853">
    <property type="entry name" value="GH"/>
</dbReference>
<feature type="transmembrane region" description="Helical" evidence="1">
    <location>
        <begin position="59"/>
        <end position="81"/>
    </location>
</feature>
<dbReference type="InterPro" id="IPR006047">
    <property type="entry name" value="GH13_cat_dom"/>
</dbReference>
<reference evidence="3 4" key="1">
    <citation type="submission" date="2020-04" db="EMBL/GenBank/DDBJ databases">
        <authorList>
            <person name="Laetsch R D."/>
            <person name="Stevens L."/>
            <person name="Kumar S."/>
            <person name="Blaxter L. M."/>
        </authorList>
    </citation>
    <scope>NUCLEOTIDE SEQUENCE [LARGE SCALE GENOMIC DNA]</scope>
</reference>
<dbReference type="Pfam" id="PF16028">
    <property type="entry name" value="SLC3A2_N"/>
    <property type="match status" value="1"/>
</dbReference>
<dbReference type="SUPFAM" id="SSF51445">
    <property type="entry name" value="(Trans)glycosidases"/>
    <property type="match status" value="1"/>
</dbReference>
<dbReference type="Pfam" id="PF00128">
    <property type="entry name" value="Alpha-amylase"/>
    <property type="match status" value="1"/>
</dbReference>
<dbReference type="OrthoDB" id="1740265at2759"/>
<evidence type="ECO:0000313" key="4">
    <source>
        <dbReference type="Proteomes" id="UP000494206"/>
    </source>
</evidence>
<feature type="domain" description="Glycosyl hydrolase family 13 catalytic" evidence="2">
    <location>
        <begin position="101"/>
        <end position="499"/>
    </location>
</feature>
<dbReference type="Proteomes" id="UP000494206">
    <property type="component" value="Unassembled WGS sequence"/>
</dbReference>
<dbReference type="Gene3D" id="3.20.20.80">
    <property type="entry name" value="Glycosidases"/>
    <property type="match status" value="2"/>
</dbReference>
<comment type="caution">
    <text evidence="3">The sequence shown here is derived from an EMBL/GenBank/DDBJ whole genome shotgun (WGS) entry which is preliminary data.</text>
</comment>
<evidence type="ECO:0000256" key="1">
    <source>
        <dbReference type="SAM" id="Phobius"/>
    </source>
</evidence>
<protein>
    <recommendedName>
        <fullName evidence="2">Glycosyl hydrolase family 13 catalytic domain-containing protein</fullName>
    </recommendedName>
</protein>
<accession>A0A8S1F1E8</accession>
<evidence type="ECO:0000313" key="3">
    <source>
        <dbReference type="EMBL" id="CAB3405806.1"/>
    </source>
</evidence>
<name>A0A8S1F1E8_9PELO</name>
<dbReference type="InterPro" id="IPR031984">
    <property type="entry name" value="SLC3A2_N"/>
</dbReference>
<proteinExistence type="predicted"/>
<keyword evidence="1" id="KW-0812">Transmembrane</keyword>
<keyword evidence="4" id="KW-1185">Reference proteome</keyword>
<dbReference type="EMBL" id="CADEPM010000005">
    <property type="protein sequence ID" value="CAB3405806.1"/>
    <property type="molecule type" value="Genomic_DNA"/>
</dbReference>
<keyword evidence="1" id="KW-1133">Transmembrane helix</keyword>
<organism evidence="3 4">
    <name type="scientific">Caenorhabditis bovis</name>
    <dbReference type="NCBI Taxonomy" id="2654633"/>
    <lineage>
        <taxon>Eukaryota</taxon>
        <taxon>Metazoa</taxon>
        <taxon>Ecdysozoa</taxon>
        <taxon>Nematoda</taxon>
        <taxon>Chromadorea</taxon>
        <taxon>Rhabditida</taxon>
        <taxon>Rhabditina</taxon>
        <taxon>Rhabditomorpha</taxon>
        <taxon>Rhabditoidea</taxon>
        <taxon>Rhabditidae</taxon>
        <taxon>Peloderinae</taxon>
        <taxon>Caenorhabditis</taxon>
    </lineage>
</organism>
<dbReference type="AlphaFoldDB" id="A0A8S1F1E8"/>
<dbReference type="SMART" id="SM00642">
    <property type="entry name" value="Aamy"/>
    <property type="match status" value="1"/>
</dbReference>
<sequence length="608" mass="68899">MSTNDALIAEEGNNTGDVATFEKTTERVNFELEPKAVGLTKEQLEKYRNDPFWKPVRNILFALFWLAWIAMFGGAIAIVVLSPKCAEKQKPHWWQTKVSYQMLTATFRDSDEDGVGDFAGITEKIDFLRKIGVTTIYPTPVIQVQKDNYFNPYDVIDHMQVDPRFGKEEHFKELIETVHNRDMYIVMDLPVSSVSVEHPWFVDRLQDHFVTAKPGTPAFNLSNYYPFHGSNTLKYLGYPTSENPVLNWNNIKVKETISEAIKKFLLLGVDGFHIDHVSQLAFDSNGKPDHNQAIENLKEITTSIRDFIKGHADLREKNIVLFSSLRDIESLHTVARQTGDLQYVIDNSFTTLTQAKCEPSIAKCVHNALDTAYQRHENKQYVPHWQFSNSDSSRLASRFDSQTSQLLNFLQLTLPGALSIYYGQELGLKDGVNKLGTDGQRGIMQWTPTTEDHHGFSSFSGGDLFFAETNELSGQDNFETQFGLETSPLKTYRKLAKLRQRDEALIVGETVRDEMLNEVILFSRFVEGKNKTAAGAVYVVALNFGDIEQGIDFANAPSNRLIPPNKQVNNAEISVTTMNVTRYSSRQKVDLTSNKLIVPPKQAILFKL</sequence>